<protein>
    <submittedName>
        <fullName evidence="1">MarR family protein</fullName>
    </submittedName>
</protein>
<proteinExistence type="predicted"/>
<dbReference type="EMBL" id="LWMV01000222">
    <property type="protein sequence ID" value="KZX10144.1"/>
    <property type="molecule type" value="Genomic_DNA"/>
</dbReference>
<dbReference type="Gene3D" id="1.10.10.10">
    <property type="entry name" value="Winged helix-like DNA-binding domain superfamily/Winged helix DNA-binding domain"/>
    <property type="match status" value="1"/>
</dbReference>
<name>A0A165Z1Y2_9EURY</name>
<dbReference type="InterPro" id="IPR036388">
    <property type="entry name" value="WH-like_DNA-bd_sf"/>
</dbReference>
<gene>
    <name evidence="1" type="ORF">MBCUR_18790</name>
</gene>
<sequence length="141" mass="16434">MIMINLVRNIEAKEIIKELEKKYSTIKHLKTIIKQEKNMKLEFDLEQWEYALENPEEIIKDGKVLISDNINIGKTELEIINFIKNKKPKSINELASLLNKDNSTMQRKVKQLEQEGLLDLKDGVKNSKIPVVNYDKIEIAI</sequence>
<dbReference type="SUPFAM" id="SSF46785">
    <property type="entry name" value="Winged helix' DNA-binding domain"/>
    <property type="match status" value="1"/>
</dbReference>
<accession>A0A165Z1Y2</accession>
<evidence type="ECO:0000313" key="2">
    <source>
        <dbReference type="Proteomes" id="UP000077245"/>
    </source>
</evidence>
<dbReference type="OrthoDB" id="325082at2157"/>
<organism evidence="1 2">
    <name type="scientific">Methanobrevibacter curvatus</name>
    <dbReference type="NCBI Taxonomy" id="49547"/>
    <lineage>
        <taxon>Archaea</taxon>
        <taxon>Methanobacteriati</taxon>
        <taxon>Methanobacteriota</taxon>
        <taxon>Methanomada group</taxon>
        <taxon>Methanobacteria</taxon>
        <taxon>Methanobacteriales</taxon>
        <taxon>Methanobacteriaceae</taxon>
        <taxon>Methanobrevibacter</taxon>
    </lineage>
</organism>
<dbReference type="InterPro" id="IPR036390">
    <property type="entry name" value="WH_DNA-bd_sf"/>
</dbReference>
<dbReference type="AlphaFoldDB" id="A0A165Z1Y2"/>
<comment type="caution">
    <text evidence="1">The sequence shown here is derived from an EMBL/GenBank/DDBJ whole genome shotgun (WGS) entry which is preliminary data.</text>
</comment>
<dbReference type="Proteomes" id="UP000077245">
    <property type="component" value="Unassembled WGS sequence"/>
</dbReference>
<keyword evidence="2" id="KW-1185">Reference proteome</keyword>
<dbReference type="STRING" id="49547.MBCUR_18790"/>
<dbReference type="PATRIC" id="fig|49547.3.peg.1985"/>
<evidence type="ECO:0000313" key="1">
    <source>
        <dbReference type="EMBL" id="KZX10144.1"/>
    </source>
</evidence>
<reference evidence="1 2" key="1">
    <citation type="submission" date="2016-04" db="EMBL/GenBank/DDBJ databases">
        <title>Genome sequence of Methanobrevibacter curvatus DSM 11111.</title>
        <authorList>
            <person name="Poehlein A."/>
            <person name="Seedorf H."/>
            <person name="Daniel R."/>
        </authorList>
    </citation>
    <scope>NUCLEOTIDE SEQUENCE [LARGE SCALE GENOMIC DNA]</scope>
    <source>
        <strain evidence="1 2">DSM 11111</strain>
    </source>
</reference>
<dbReference type="Pfam" id="PF25212">
    <property type="entry name" value="HVO_A0114"/>
    <property type="match status" value="1"/>
</dbReference>
<dbReference type="RefSeq" id="WP_067092643.1">
    <property type="nucleotide sequence ID" value="NZ_LWMV01000222.1"/>
</dbReference>